<dbReference type="Proteomes" id="UP001367508">
    <property type="component" value="Unassembled WGS sequence"/>
</dbReference>
<name>A0AAN9RCW8_CANGL</name>
<evidence type="ECO:0000313" key="1">
    <source>
        <dbReference type="EMBL" id="KAK7362043.1"/>
    </source>
</evidence>
<reference evidence="1 2" key="1">
    <citation type="submission" date="2024-01" db="EMBL/GenBank/DDBJ databases">
        <title>The genomes of 5 underutilized Papilionoideae crops provide insights into root nodulation and disease resistanc.</title>
        <authorList>
            <person name="Jiang F."/>
        </authorList>
    </citation>
    <scope>NUCLEOTIDE SEQUENCE [LARGE SCALE GENOMIC DNA]</scope>
    <source>
        <strain evidence="1">LVBAO_FW01</strain>
        <tissue evidence="1">Leaves</tissue>
    </source>
</reference>
<evidence type="ECO:0000313" key="2">
    <source>
        <dbReference type="Proteomes" id="UP001367508"/>
    </source>
</evidence>
<organism evidence="1 2">
    <name type="scientific">Canavalia gladiata</name>
    <name type="common">Sword bean</name>
    <name type="synonym">Dolichos gladiatus</name>
    <dbReference type="NCBI Taxonomy" id="3824"/>
    <lineage>
        <taxon>Eukaryota</taxon>
        <taxon>Viridiplantae</taxon>
        <taxon>Streptophyta</taxon>
        <taxon>Embryophyta</taxon>
        <taxon>Tracheophyta</taxon>
        <taxon>Spermatophyta</taxon>
        <taxon>Magnoliopsida</taxon>
        <taxon>eudicotyledons</taxon>
        <taxon>Gunneridae</taxon>
        <taxon>Pentapetalae</taxon>
        <taxon>rosids</taxon>
        <taxon>fabids</taxon>
        <taxon>Fabales</taxon>
        <taxon>Fabaceae</taxon>
        <taxon>Papilionoideae</taxon>
        <taxon>50 kb inversion clade</taxon>
        <taxon>NPAAA clade</taxon>
        <taxon>indigoferoid/millettioid clade</taxon>
        <taxon>Phaseoleae</taxon>
        <taxon>Canavalia</taxon>
    </lineage>
</organism>
<comment type="caution">
    <text evidence="1">The sequence shown here is derived from an EMBL/GenBank/DDBJ whole genome shotgun (WGS) entry which is preliminary data.</text>
</comment>
<keyword evidence="2" id="KW-1185">Reference proteome</keyword>
<accession>A0AAN9RCW8</accession>
<gene>
    <name evidence="1" type="ORF">VNO77_04142</name>
</gene>
<protein>
    <submittedName>
        <fullName evidence="1">Uncharacterized protein</fullName>
    </submittedName>
</protein>
<proteinExistence type="predicted"/>
<dbReference type="AlphaFoldDB" id="A0AAN9RCW8"/>
<sequence>MRRNGPVTNKVTRFGPNLLARLNCNFRRAQVQSGAHSGSTSIWTLAWVDVVCHSDGELVWPIHKTRLKVKEQRACFHYSSRHRIRCPLIVAHSDMIATRLEAVDNLVNILERLNMFPRRHWHALIAGCACMCLGYPLPSTYSGRAETGPLALMHGLFHSRHPETGLSLVIREDIIYKNKLWGNLTNDTQC</sequence>
<dbReference type="EMBL" id="JAYMYQ010000001">
    <property type="protein sequence ID" value="KAK7362043.1"/>
    <property type="molecule type" value="Genomic_DNA"/>
</dbReference>